<evidence type="ECO:0000256" key="4">
    <source>
        <dbReference type="ARBA" id="ARBA00022989"/>
    </source>
</evidence>
<evidence type="ECO:0000256" key="5">
    <source>
        <dbReference type="ARBA" id="ARBA00023136"/>
    </source>
</evidence>
<dbReference type="InterPro" id="IPR044644">
    <property type="entry name" value="DinF-like"/>
</dbReference>
<dbReference type="PANTHER" id="PTHR42893:SF39">
    <property type="entry name" value="PROTEIN DETOXIFICATION"/>
    <property type="match status" value="1"/>
</dbReference>
<comment type="subcellular location">
    <subcellularLocation>
        <location evidence="1">Membrane</location>
        <topology evidence="1">Multi-pass membrane protein</topology>
    </subcellularLocation>
</comment>
<reference evidence="6" key="1">
    <citation type="submission" date="2019-12" db="EMBL/GenBank/DDBJ databases">
        <title>Genome sequencing and annotation of Brassica cretica.</title>
        <authorList>
            <person name="Studholme D.J."/>
            <person name="Sarris P."/>
        </authorList>
    </citation>
    <scope>NUCLEOTIDE SEQUENCE</scope>
    <source>
        <strain evidence="6">PFS-109/04</strain>
        <tissue evidence="6">Leaf</tissue>
    </source>
</reference>
<dbReference type="Pfam" id="PF01554">
    <property type="entry name" value="MatE"/>
    <property type="match status" value="1"/>
</dbReference>
<dbReference type="GO" id="GO:0015297">
    <property type="term" value="F:antiporter activity"/>
    <property type="evidence" value="ECO:0007669"/>
    <property type="project" value="InterPro"/>
</dbReference>
<dbReference type="GO" id="GO:0015137">
    <property type="term" value="F:citrate transmembrane transporter activity"/>
    <property type="evidence" value="ECO:0007669"/>
    <property type="project" value="TreeGrafter"/>
</dbReference>
<dbReference type="Proteomes" id="UP000712600">
    <property type="component" value="Unassembled WGS sequence"/>
</dbReference>
<evidence type="ECO:0000256" key="3">
    <source>
        <dbReference type="ARBA" id="ARBA00022692"/>
    </source>
</evidence>
<proteinExistence type="inferred from homology"/>
<evidence type="ECO:0000256" key="2">
    <source>
        <dbReference type="ARBA" id="ARBA00010199"/>
    </source>
</evidence>
<dbReference type="AlphaFoldDB" id="A0A8S9RWH3"/>
<dbReference type="PANTHER" id="PTHR42893">
    <property type="entry name" value="PROTEIN DETOXIFICATION 44, CHLOROPLASTIC-RELATED"/>
    <property type="match status" value="1"/>
</dbReference>
<name>A0A8S9RWH3_BRACR</name>
<keyword evidence="4" id="KW-1133">Transmembrane helix</keyword>
<evidence type="ECO:0000256" key="1">
    <source>
        <dbReference type="ARBA" id="ARBA00004141"/>
    </source>
</evidence>
<dbReference type="GO" id="GO:0016020">
    <property type="term" value="C:membrane"/>
    <property type="evidence" value="ECO:0007669"/>
    <property type="project" value="UniProtKB-SubCell"/>
</dbReference>
<evidence type="ECO:0000313" key="7">
    <source>
        <dbReference type="Proteomes" id="UP000712600"/>
    </source>
</evidence>
<sequence length="125" mass="13512">MTETGDLNSVPASGIRQIPFLVIFKDLTRVFSMDAIGREILSMAFPAALALASDPVASLIDTAFIGRLGAVELAAVGVPNPFFSFFRIASKSYIYCLSISITFPNKLPYVDINLIKVQHSLLDGT</sequence>
<dbReference type="InterPro" id="IPR002528">
    <property type="entry name" value="MATE_fam"/>
</dbReference>
<protein>
    <submittedName>
        <fullName evidence="6">Uncharacterized protein</fullName>
    </submittedName>
</protein>
<evidence type="ECO:0000313" key="6">
    <source>
        <dbReference type="EMBL" id="KAF3585661.1"/>
    </source>
</evidence>
<organism evidence="6 7">
    <name type="scientific">Brassica cretica</name>
    <name type="common">Mustard</name>
    <dbReference type="NCBI Taxonomy" id="69181"/>
    <lineage>
        <taxon>Eukaryota</taxon>
        <taxon>Viridiplantae</taxon>
        <taxon>Streptophyta</taxon>
        <taxon>Embryophyta</taxon>
        <taxon>Tracheophyta</taxon>
        <taxon>Spermatophyta</taxon>
        <taxon>Magnoliopsida</taxon>
        <taxon>eudicotyledons</taxon>
        <taxon>Gunneridae</taxon>
        <taxon>Pentapetalae</taxon>
        <taxon>rosids</taxon>
        <taxon>malvids</taxon>
        <taxon>Brassicales</taxon>
        <taxon>Brassicaceae</taxon>
        <taxon>Brassiceae</taxon>
        <taxon>Brassica</taxon>
    </lineage>
</organism>
<dbReference type="GO" id="GO:0042910">
    <property type="term" value="F:xenobiotic transmembrane transporter activity"/>
    <property type="evidence" value="ECO:0007669"/>
    <property type="project" value="InterPro"/>
</dbReference>
<keyword evidence="5" id="KW-0472">Membrane</keyword>
<accession>A0A8S9RWH3</accession>
<keyword evidence="3" id="KW-0812">Transmembrane</keyword>
<dbReference type="EMBL" id="QGKX02000088">
    <property type="protein sequence ID" value="KAF3585661.1"/>
    <property type="molecule type" value="Genomic_DNA"/>
</dbReference>
<gene>
    <name evidence="6" type="ORF">F2Q69_00032164</name>
</gene>
<comment type="caution">
    <text evidence="6">The sequence shown here is derived from an EMBL/GenBank/DDBJ whole genome shotgun (WGS) entry which is preliminary data.</text>
</comment>
<comment type="similarity">
    <text evidence="2">Belongs to the multi antimicrobial extrusion (MATE) (TC 2.A.66.1) family.</text>
</comment>